<dbReference type="PROSITE" id="PS50110">
    <property type="entry name" value="RESPONSE_REGULATORY"/>
    <property type="match status" value="1"/>
</dbReference>
<dbReference type="InterPro" id="IPR001867">
    <property type="entry name" value="OmpR/PhoB-type_DNA-bd"/>
</dbReference>
<dbReference type="GO" id="GO:0000976">
    <property type="term" value="F:transcription cis-regulatory region binding"/>
    <property type="evidence" value="ECO:0007669"/>
    <property type="project" value="TreeGrafter"/>
</dbReference>
<feature type="domain" description="Response regulatory" evidence="12">
    <location>
        <begin position="11"/>
        <end position="124"/>
    </location>
</feature>
<dbReference type="InterPro" id="IPR039420">
    <property type="entry name" value="WalR-like"/>
</dbReference>
<dbReference type="Gene3D" id="6.10.250.690">
    <property type="match status" value="1"/>
</dbReference>
<evidence type="ECO:0000256" key="4">
    <source>
        <dbReference type="ARBA" id="ARBA00022553"/>
    </source>
</evidence>
<keyword evidence="8" id="KW-0010">Activator</keyword>
<evidence type="ECO:0000259" key="13">
    <source>
        <dbReference type="PROSITE" id="PS51755"/>
    </source>
</evidence>
<organism evidence="14 15">
    <name type="scientific">Amphritea japonica ATCC BAA-1530</name>
    <dbReference type="NCBI Taxonomy" id="1278309"/>
    <lineage>
        <taxon>Bacteria</taxon>
        <taxon>Pseudomonadati</taxon>
        <taxon>Pseudomonadota</taxon>
        <taxon>Gammaproteobacteria</taxon>
        <taxon>Oceanospirillales</taxon>
        <taxon>Oceanospirillaceae</taxon>
        <taxon>Amphritea</taxon>
    </lineage>
</organism>
<dbReference type="EMBL" id="AP014545">
    <property type="protein sequence ID" value="BBB27097.1"/>
    <property type="molecule type" value="Genomic_DNA"/>
</dbReference>
<dbReference type="Proteomes" id="UP000595663">
    <property type="component" value="Chromosome"/>
</dbReference>
<keyword evidence="2" id="KW-0963">Cytoplasm</keyword>
<evidence type="ECO:0000259" key="12">
    <source>
        <dbReference type="PROSITE" id="PS50110"/>
    </source>
</evidence>
<evidence type="ECO:0000313" key="15">
    <source>
        <dbReference type="Proteomes" id="UP000595663"/>
    </source>
</evidence>
<evidence type="ECO:0000256" key="9">
    <source>
        <dbReference type="ARBA" id="ARBA00023163"/>
    </source>
</evidence>
<dbReference type="InterPro" id="IPR011006">
    <property type="entry name" value="CheY-like_superfamily"/>
</dbReference>
<evidence type="ECO:0000256" key="7">
    <source>
        <dbReference type="ARBA" id="ARBA00023125"/>
    </source>
</evidence>
<keyword evidence="15" id="KW-1185">Reference proteome</keyword>
<dbReference type="Pfam" id="PF00072">
    <property type="entry name" value="Response_reg"/>
    <property type="match status" value="1"/>
</dbReference>
<dbReference type="SUPFAM" id="SSF52172">
    <property type="entry name" value="CheY-like"/>
    <property type="match status" value="1"/>
</dbReference>
<dbReference type="GO" id="GO:0032993">
    <property type="term" value="C:protein-DNA complex"/>
    <property type="evidence" value="ECO:0007669"/>
    <property type="project" value="TreeGrafter"/>
</dbReference>
<dbReference type="KEGG" id="ajp:AMJAP_2508"/>
<feature type="domain" description="OmpR/PhoB-type" evidence="13">
    <location>
        <begin position="138"/>
        <end position="234"/>
    </location>
</feature>
<dbReference type="AlphaFoldDB" id="A0A7R6PBQ9"/>
<evidence type="ECO:0000256" key="1">
    <source>
        <dbReference type="ARBA" id="ARBA00004496"/>
    </source>
</evidence>
<keyword evidence="4 10" id="KW-0597">Phosphoprotein</keyword>
<evidence type="ECO:0000256" key="8">
    <source>
        <dbReference type="ARBA" id="ARBA00023159"/>
    </source>
</evidence>
<keyword evidence="9" id="KW-0804">Transcription</keyword>
<keyword evidence="3" id="KW-0678">Repressor</keyword>
<evidence type="ECO:0000256" key="2">
    <source>
        <dbReference type="ARBA" id="ARBA00022490"/>
    </source>
</evidence>
<evidence type="ECO:0000256" key="6">
    <source>
        <dbReference type="ARBA" id="ARBA00023015"/>
    </source>
</evidence>
<dbReference type="SMART" id="SM00448">
    <property type="entry name" value="REC"/>
    <property type="match status" value="1"/>
</dbReference>
<dbReference type="SMART" id="SM00862">
    <property type="entry name" value="Trans_reg_C"/>
    <property type="match status" value="1"/>
</dbReference>
<evidence type="ECO:0000256" key="10">
    <source>
        <dbReference type="PROSITE-ProRule" id="PRU00169"/>
    </source>
</evidence>
<evidence type="ECO:0000313" key="14">
    <source>
        <dbReference type="EMBL" id="BBB27097.1"/>
    </source>
</evidence>
<dbReference type="PANTHER" id="PTHR48111:SF55">
    <property type="entry name" value="AEROBIC RESPIRATION CONTROL PROTEIN ARCA"/>
    <property type="match status" value="1"/>
</dbReference>
<evidence type="ECO:0000256" key="5">
    <source>
        <dbReference type="ARBA" id="ARBA00023012"/>
    </source>
</evidence>
<evidence type="ECO:0000256" key="3">
    <source>
        <dbReference type="ARBA" id="ARBA00022491"/>
    </source>
</evidence>
<dbReference type="InterPro" id="IPR016032">
    <property type="entry name" value="Sig_transdc_resp-reg_C-effctor"/>
</dbReference>
<feature type="modified residue" description="4-aspartylphosphate" evidence="10">
    <location>
        <position position="60"/>
    </location>
</feature>
<keyword evidence="7 11" id="KW-0238">DNA-binding</keyword>
<name>A0A7R6PBQ9_9GAMM</name>
<protein>
    <submittedName>
        <fullName evidence="14">Two-component system response regulator</fullName>
    </submittedName>
</protein>
<reference evidence="14 15" key="1">
    <citation type="journal article" date="2008" name="Int. J. Syst. Evol. Microbiol.">
        <title>Amphritea japonica sp. nov. and Amphritea balenae sp. nov., isolated from the sediment adjacent to sperm whale carcasses off Kagoshima, Japan.</title>
        <authorList>
            <person name="Miyazaki M."/>
            <person name="Nogi Y."/>
            <person name="Fujiwara Y."/>
            <person name="Kawato M."/>
            <person name="Nagahama T."/>
            <person name="Kubokawa K."/>
            <person name="Horikoshi K."/>
        </authorList>
    </citation>
    <scope>NUCLEOTIDE SEQUENCE [LARGE SCALE GENOMIC DNA]</scope>
    <source>
        <strain evidence="14 15">ATCC BAA-1530</strain>
    </source>
</reference>
<dbReference type="Pfam" id="PF00486">
    <property type="entry name" value="Trans_reg_C"/>
    <property type="match status" value="1"/>
</dbReference>
<evidence type="ECO:0000256" key="11">
    <source>
        <dbReference type="PROSITE-ProRule" id="PRU01091"/>
    </source>
</evidence>
<gene>
    <name evidence="14" type="ORF">AMJAP_2508</name>
</gene>
<dbReference type="Gene3D" id="3.40.50.2300">
    <property type="match status" value="1"/>
</dbReference>
<comment type="subcellular location">
    <subcellularLocation>
        <location evidence="1">Cytoplasm</location>
    </subcellularLocation>
</comment>
<feature type="DNA-binding region" description="OmpR/PhoB-type" evidence="11">
    <location>
        <begin position="138"/>
        <end position="234"/>
    </location>
</feature>
<dbReference type="PANTHER" id="PTHR48111">
    <property type="entry name" value="REGULATOR OF RPOS"/>
    <property type="match status" value="1"/>
</dbReference>
<dbReference type="SUPFAM" id="SSF46894">
    <property type="entry name" value="C-terminal effector domain of the bipartite response regulators"/>
    <property type="match status" value="1"/>
</dbReference>
<dbReference type="GO" id="GO:0006355">
    <property type="term" value="P:regulation of DNA-templated transcription"/>
    <property type="evidence" value="ECO:0007669"/>
    <property type="project" value="InterPro"/>
</dbReference>
<accession>A0A7R6PBQ9</accession>
<dbReference type="PROSITE" id="PS51755">
    <property type="entry name" value="OMPR_PHOB"/>
    <property type="match status" value="1"/>
</dbReference>
<sequence length="240" mass="26582">MSETTLNNNKMIYVIDDESDICQLVSQELELFGYSVRTFTTGTQAGHAIRTRPPEICIIDLGLPDMDGMELVKQLCDKHNVGVMILSGRNSVPDKVLGLELGADDYIVKPFIPRELVARVNSLVRRLENTGTDTRSETRSASFAGLCYEPSTLTLTTADGIQAELSSAENDLLIKLLKAPKTILSRDQLMGESAGPFDRSIDVRMSRVRKKIELDPKNPEIIKTIYGVGYILTTDVSWNS</sequence>
<dbReference type="InterPro" id="IPR001789">
    <property type="entry name" value="Sig_transdc_resp-reg_receiver"/>
</dbReference>
<dbReference type="GO" id="GO:0005829">
    <property type="term" value="C:cytosol"/>
    <property type="evidence" value="ECO:0007669"/>
    <property type="project" value="TreeGrafter"/>
</dbReference>
<dbReference type="Gene3D" id="1.10.10.10">
    <property type="entry name" value="Winged helix-like DNA-binding domain superfamily/Winged helix DNA-binding domain"/>
    <property type="match status" value="1"/>
</dbReference>
<keyword evidence="6" id="KW-0805">Transcription regulation</keyword>
<dbReference type="InterPro" id="IPR036388">
    <property type="entry name" value="WH-like_DNA-bd_sf"/>
</dbReference>
<dbReference type="CDD" id="cd00383">
    <property type="entry name" value="trans_reg_C"/>
    <property type="match status" value="1"/>
</dbReference>
<proteinExistence type="predicted"/>
<keyword evidence="5" id="KW-0902">Two-component regulatory system</keyword>
<dbReference type="GO" id="GO:0000156">
    <property type="term" value="F:phosphorelay response regulator activity"/>
    <property type="evidence" value="ECO:0007669"/>
    <property type="project" value="TreeGrafter"/>
</dbReference>